<evidence type="ECO:0000256" key="1">
    <source>
        <dbReference type="SAM" id="SignalP"/>
    </source>
</evidence>
<protein>
    <submittedName>
        <fullName evidence="2">Uncharacterized protein</fullName>
    </submittedName>
</protein>
<reference evidence="2 3" key="1">
    <citation type="submission" date="2017-08" db="EMBL/GenBank/DDBJ databases">
        <title>Infants hospitalized years apart are colonized by the same room-sourced microbial strains.</title>
        <authorList>
            <person name="Brooks B."/>
            <person name="Olm M.R."/>
            <person name="Firek B.A."/>
            <person name="Baker R."/>
            <person name="Thomas B.C."/>
            <person name="Morowitz M.J."/>
            <person name="Banfield J.F."/>
        </authorList>
    </citation>
    <scope>NUCLEOTIDE SEQUENCE [LARGE SCALE GENOMIC DNA]</scope>
    <source>
        <strain evidence="2">S2_006_000_R2_64</strain>
    </source>
</reference>
<dbReference type="AlphaFoldDB" id="A0A2W5H907"/>
<evidence type="ECO:0000313" key="3">
    <source>
        <dbReference type="Proteomes" id="UP000249739"/>
    </source>
</evidence>
<keyword evidence="1" id="KW-0732">Signal</keyword>
<evidence type="ECO:0000313" key="2">
    <source>
        <dbReference type="EMBL" id="PZP54546.1"/>
    </source>
</evidence>
<feature type="signal peptide" evidence="1">
    <location>
        <begin position="1"/>
        <end position="21"/>
    </location>
</feature>
<dbReference type="Proteomes" id="UP000249739">
    <property type="component" value="Unassembled WGS sequence"/>
</dbReference>
<organism evidence="2 3">
    <name type="scientific">Micavibrio aeruginosavorus</name>
    <dbReference type="NCBI Taxonomy" id="349221"/>
    <lineage>
        <taxon>Bacteria</taxon>
        <taxon>Pseudomonadati</taxon>
        <taxon>Bdellovibrionota</taxon>
        <taxon>Bdellovibrionia</taxon>
        <taxon>Bdellovibrionales</taxon>
        <taxon>Pseudobdellovibrionaceae</taxon>
        <taxon>Micavibrio</taxon>
    </lineage>
</organism>
<accession>A0A2W5H907</accession>
<comment type="caution">
    <text evidence="2">The sequence shown here is derived from an EMBL/GenBank/DDBJ whole genome shotgun (WGS) entry which is preliminary data.</text>
</comment>
<feature type="chain" id="PRO_5015886748" evidence="1">
    <location>
        <begin position="22"/>
        <end position="202"/>
    </location>
</feature>
<gene>
    <name evidence="2" type="ORF">DI586_09590</name>
</gene>
<proteinExistence type="predicted"/>
<dbReference type="EMBL" id="QFOT01000128">
    <property type="protein sequence ID" value="PZP54546.1"/>
    <property type="molecule type" value="Genomic_DNA"/>
</dbReference>
<sequence>MKLALFICLMFLAALPGLAFASSNAPPAPKLKVENEENGPISIELANQVYENCVFHIPSRFTPEAREYYCACNSASLRGNFKMNEYRELQRQSNRKPGNKSFDKYIKTSVAPCLDMPVEQIEYLACLLDTSNDVRVGYVPGFCGCVSKKMKTHAKAMAEVEIMEKLSSDPNAFKDPVDALWNNTLYLRTKYNSRDECLLEGK</sequence>
<name>A0A2W5H907_9BACT</name>